<dbReference type="Gene3D" id="3.40.630.30">
    <property type="match status" value="1"/>
</dbReference>
<comment type="caution">
    <text evidence="4">The sequence shown here is derived from an EMBL/GenBank/DDBJ whole genome shotgun (WGS) entry which is preliminary data.</text>
</comment>
<protein>
    <submittedName>
        <fullName evidence="4">dTDP-fucosamine acetyltransferase</fullName>
        <ecNumber evidence="4">2.3.1.210</ecNumber>
    </submittedName>
</protein>
<evidence type="ECO:0000256" key="1">
    <source>
        <dbReference type="ARBA" id="ARBA00022679"/>
    </source>
</evidence>
<dbReference type="Proteomes" id="UP000266178">
    <property type="component" value="Unassembled WGS sequence"/>
</dbReference>
<dbReference type="GO" id="GO:0016747">
    <property type="term" value="F:acyltransferase activity, transferring groups other than amino-acyl groups"/>
    <property type="evidence" value="ECO:0007669"/>
    <property type="project" value="InterPro"/>
</dbReference>
<sequence>MQIVRATLEHLEPLLPLVDAYRRFYQQPSDLQAVREYLQGRLEKGEAVVFLSLEGQTPLGFTLLYPHWSTVALGRVWLLNDLFTVPEARRKGVAWALMEAASDFARAQGSQRMWLRTAVDNFPAQALYEKFGMVRDVQFYRYDLVFGER</sequence>
<evidence type="ECO:0000256" key="2">
    <source>
        <dbReference type="ARBA" id="ARBA00023315"/>
    </source>
</evidence>
<evidence type="ECO:0000313" key="4">
    <source>
        <dbReference type="EMBL" id="RIH93350.1"/>
    </source>
</evidence>
<proteinExistence type="predicted"/>
<organism evidence="4 5">
    <name type="scientific">Meiothermus granaticius NBRC 107808</name>
    <dbReference type="NCBI Taxonomy" id="1227551"/>
    <lineage>
        <taxon>Bacteria</taxon>
        <taxon>Thermotogati</taxon>
        <taxon>Deinococcota</taxon>
        <taxon>Deinococci</taxon>
        <taxon>Thermales</taxon>
        <taxon>Thermaceae</taxon>
        <taxon>Meiothermus</taxon>
    </lineage>
</organism>
<evidence type="ECO:0000259" key="3">
    <source>
        <dbReference type="PROSITE" id="PS51186"/>
    </source>
</evidence>
<keyword evidence="2 4" id="KW-0012">Acyltransferase</keyword>
<dbReference type="InterPro" id="IPR016181">
    <property type="entry name" value="Acyl_CoA_acyltransferase"/>
</dbReference>
<dbReference type="Pfam" id="PF00583">
    <property type="entry name" value="Acetyltransf_1"/>
    <property type="match status" value="1"/>
</dbReference>
<dbReference type="CDD" id="cd04301">
    <property type="entry name" value="NAT_SF"/>
    <property type="match status" value="1"/>
</dbReference>
<dbReference type="AlphaFoldDB" id="A0A399FB30"/>
<keyword evidence="5" id="KW-1185">Reference proteome</keyword>
<keyword evidence="1 4" id="KW-0808">Transferase</keyword>
<gene>
    <name evidence="4" type="primary">wecD</name>
    <name evidence="4" type="ORF">Mgrana_00794</name>
</gene>
<dbReference type="PROSITE" id="PS51186">
    <property type="entry name" value="GNAT"/>
    <property type="match status" value="1"/>
</dbReference>
<dbReference type="InterPro" id="IPR050680">
    <property type="entry name" value="YpeA/RimI_acetyltransf"/>
</dbReference>
<dbReference type="RefSeq" id="WP_206075045.1">
    <property type="nucleotide sequence ID" value="NZ_BJXM01000002.1"/>
</dbReference>
<reference evidence="4 5" key="1">
    <citation type="submission" date="2018-08" db="EMBL/GenBank/DDBJ databases">
        <title>Meiothermus granaticius genome AF-68 sequencing project.</title>
        <authorList>
            <person name="Da Costa M.S."/>
            <person name="Albuquerque L."/>
            <person name="Raposo P."/>
            <person name="Froufe H.J.C."/>
            <person name="Barroso C.S."/>
            <person name="Egas C."/>
        </authorList>
    </citation>
    <scope>NUCLEOTIDE SEQUENCE [LARGE SCALE GENOMIC DNA]</scope>
    <source>
        <strain evidence="4 5">AF-68</strain>
    </source>
</reference>
<accession>A0A399FB30</accession>
<dbReference type="PANTHER" id="PTHR43420">
    <property type="entry name" value="ACETYLTRANSFERASE"/>
    <property type="match status" value="1"/>
</dbReference>
<dbReference type="EMBL" id="QWLB01000007">
    <property type="protein sequence ID" value="RIH93350.1"/>
    <property type="molecule type" value="Genomic_DNA"/>
</dbReference>
<feature type="domain" description="N-acetyltransferase" evidence="3">
    <location>
        <begin position="1"/>
        <end position="149"/>
    </location>
</feature>
<name>A0A399FB30_9DEIN</name>
<evidence type="ECO:0000313" key="5">
    <source>
        <dbReference type="Proteomes" id="UP000266178"/>
    </source>
</evidence>
<dbReference type="PANTHER" id="PTHR43420:SF44">
    <property type="entry name" value="ACETYLTRANSFERASE YPEA"/>
    <property type="match status" value="1"/>
</dbReference>
<dbReference type="InterPro" id="IPR000182">
    <property type="entry name" value="GNAT_dom"/>
</dbReference>
<dbReference type="SUPFAM" id="SSF55729">
    <property type="entry name" value="Acyl-CoA N-acyltransferases (Nat)"/>
    <property type="match status" value="1"/>
</dbReference>
<dbReference type="EC" id="2.3.1.210" evidence="4"/>